<dbReference type="OrthoDB" id="8689594at2"/>
<dbReference type="Gene3D" id="3.40.190.10">
    <property type="entry name" value="Periplasmic binding protein-like II"/>
    <property type="match status" value="1"/>
</dbReference>
<sequence>MTKLNLSFGCWDYDRIQALTNGSVQAKGIDLNWLNMPVEETFWRMMRYQEFDISELSLSSYLIAKDRGYPNFTAIPVFMSRFFRHSGIYINKNSGIKEAADLRGKRVGIPEYQLTACLWIRGILHHDYGVHPKEMNWLTGGQEEPGRVEKIKLSLPPEINIQPINNDQTLNQMLESGEIDALIAPRAPSCFLNGSTNVQRLFPDYVSVEKDYYERTGIFPIMHVVAIKDEILEEHPWVAANLYQAFKEAKQKVYDGFNQTAALKVTLPWFVSELENTKKLMGEDFWPYGLEKNRKTLEAAVTYSYEQGMIKNQLRVEDLFAASTLEEYTLI</sequence>
<gene>
    <name evidence="1" type="ORF">BTO30_14420</name>
</gene>
<dbReference type="SUPFAM" id="SSF53850">
    <property type="entry name" value="Periplasmic binding protein-like II"/>
    <property type="match status" value="1"/>
</dbReference>
<protein>
    <submittedName>
        <fullName evidence="1">4,5-dihydroxyphthalate decarboxylase</fullName>
    </submittedName>
</protein>
<dbReference type="Pfam" id="PF12974">
    <property type="entry name" value="Phosphonate-bd"/>
    <property type="match status" value="1"/>
</dbReference>
<evidence type="ECO:0000313" key="2">
    <source>
        <dbReference type="Proteomes" id="UP000185568"/>
    </source>
</evidence>
<accession>A0A1Q8Q2G4</accession>
<comment type="caution">
    <text evidence="1">The sequence shown here is derived from an EMBL/GenBank/DDBJ whole genome shotgun (WGS) entry which is preliminary data.</text>
</comment>
<dbReference type="RefSeq" id="WP_075399414.1">
    <property type="nucleotide sequence ID" value="NZ_MSDU01000041.1"/>
</dbReference>
<dbReference type="STRING" id="1714264.BTO30_14420"/>
<dbReference type="EMBL" id="MSDU01000041">
    <property type="protein sequence ID" value="OLN21520.1"/>
    <property type="molecule type" value="Genomic_DNA"/>
</dbReference>
<keyword evidence="2" id="KW-1185">Reference proteome</keyword>
<dbReference type="AlphaFoldDB" id="A0A1Q8Q2G4"/>
<organism evidence="1 2">
    <name type="scientific">Domibacillus antri</name>
    <dbReference type="NCBI Taxonomy" id="1714264"/>
    <lineage>
        <taxon>Bacteria</taxon>
        <taxon>Bacillati</taxon>
        <taxon>Bacillota</taxon>
        <taxon>Bacilli</taxon>
        <taxon>Bacillales</taxon>
        <taxon>Bacillaceae</taxon>
        <taxon>Domibacillus</taxon>
    </lineage>
</organism>
<evidence type="ECO:0000313" key="1">
    <source>
        <dbReference type="EMBL" id="OLN21520.1"/>
    </source>
</evidence>
<dbReference type="Proteomes" id="UP000185568">
    <property type="component" value="Unassembled WGS sequence"/>
</dbReference>
<reference evidence="1 2" key="1">
    <citation type="submission" date="2016-12" db="EMBL/GenBank/DDBJ databases">
        <title>Domibacillus antri genome sequencing.</title>
        <authorList>
            <person name="Verma A."/>
            <person name="Krishnamurthi S."/>
        </authorList>
    </citation>
    <scope>NUCLEOTIDE SEQUENCE [LARGE SCALE GENOMIC DNA]</scope>
    <source>
        <strain evidence="1 2">XD80</strain>
    </source>
</reference>
<name>A0A1Q8Q2G4_9BACI</name>
<proteinExistence type="predicted"/>